<reference evidence="3 4" key="1">
    <citation type="journal article" date="2010" name="Nature">
        <title>Genome sequence of the palaeopolyploid soybean.</title>
        <authorList>
            <person name="Schmutz J."/>
            <person name="Cannon S.B."/>
            <person name="Schlueter J."/>
            <person name="Ma J."/>
            <person name="Mitros T."/>
            <person name="Nelson W."/>
            <person name="Hyten D.L."/>
            <person name="Song Q."/>
            <person name="Thelen J.J."/>
            <person name="Cheng J."/>
            <person name="Xu D."/>
            <person name="Hellsten U."/>
            <person name="May G.D."/>
            <person name="Yu Y."/>
            <person name="Sakurai T."/>
            <person name="Umezawa T."/>
            <person name="Bhattacharyya M.K."/>
            <person name="Sandhu D."/>
            <person name="Valliyodan B."/>
            <person name="Lindquist E."/>
            <person name="Peto M."/>
            <person name="Grant D."/>
            <person name="Shu S."/>
            <person name="Goodstein D."/>
            <person name="Barry K."/>
            <person name="Futrell-Griggs M."/>
            <person name="Abernathy B."/>
            <person name="Du J."/>
            <person name="Tian Z."/>
            <person name="Zhu L."/>
            <person name="Gill N."/>
            <person name="Joshi T."/>
            <person name="Libault M."/>
            <person name="Sethuraman A."/>
            <person name="Zhang X.-C."/>
            <person name="Shinozaki K."/>
            <person name="Nguyen H.T."/>
            <person name="Wing R.A."/>
            <person name="Cregan P."/>
            <person name="Specht J."/>
            <person name="Grimwood J."/>
            <person name="Rokhsar D."/>
            <person name="Stacey G."/>
            <person name="Shoemaker R.C."/>
            <person name="Jackson S.A."/>
        </authorList>
    </citation>
    <scope>NUCLEOTIDE SEQUENCE</scope>
    <source>
        <strain evidence="4">cv. Williams 82</strain>
        <tissue evidence="3">Callus</tissue>
    </source>
</reference>
<dbReference type="InterPro" id="IPR027417">
    <property type="entry name" value="P-loop_NTPase"/>
</dbReference>
<keyword evidence="1" id="KW-0233">DNA recombination</keyword>
<dbReference type="Gramene" id="KRH15773">
    <property type="protein sequence ID" value="KRH15773"/>
    <property type="gene ID" value="GLYMA_14G110100"/>
</dbReference>
<keyword evidence="1" id="KW-0234">DNA repair</keyword>
<dbReference type="Gene3D" id="3.40.50.300">
    <property type="entry name" value="P-loop containing nucleotide triphosphate hydrolases"/>
    <property type="match status" value="1"/>
</dbReference>
<keyword evidence="1" id="KW-0547">Nucleotide-binding</keyword>
<evidence type="ECO:0000259" key="2">
    <source>
        <dbReference type="Pfam" id="PF05970"/>
    </source>
</evidence>
<reference evidence="4" key="2">
    <citation type="submission" date="2018-02" db="UniProtKB">
        <authorList>
            <consortium name="EnsemblPlants"/>
        </authorList>
    </citation>
    <scope>IDENTIFICATION</scope>
    <source>
        <strain evidence="4">Williams 82</strain>
    </source>
</reference>
<dbReference type="EMBL" id="CM000847">
    <property type="protein sequence ID" value="KRH15773.1"/>
    <property type="molecule type" value="Genomic_DNA"/>
</dbReference>
<name>A0A0R0GBR8_SOYBN</name>
<dbReference type="FunFam" id="3.40.50.300:FF:002884">
    <property type="entry name" value="ATP-dependent DNA helicase"/>
    <property type="match status" value="1"/>
</dbReference>
<feature type="domain" description="DNA helicase Pif1-like DEAD-box helicase" evidence="2">
    <location>
        <begin position="2"/>
        <end position="169"/>
    </location>
</feature>
<evidence type="ECO:0000313" key="5">
    <source>
        <dbReference type="Proteomes" id="UP000008827"/>
    </source>
</evidence>
<dbReference type="Proteomes" id="UP000008827">
    <property type="component" value="Chromosome 14"/>
</dbReference>
<dbReference type="InterPro" id="IPR010285">
    <property type="entry name" value="DNA_helicase_pif1-like_DEAD"/>
</dbReference>
<dbReference type="PANTHER" id="PTHR10492:SF78">
    <property type="entry name" value="ATP-DEPENDENT DNA HELICASE"/>
    <property type="match status" value="1"/>
</dbReference>
<protein>
    <recommendedName>
        <fullName evidence="1">ATP-dependent DNA helicase</fullName>
        <ecNumber evidence="1">5.6.2.3</ecNumber>
    </recommendedName>
</protein>
<evidence type="ECO:0000313" key="4">
    <source>
        <dbReference type="EnsemblPlants" id="KRH15773"/>
    </source>
</evidence>
<comment type="catalytic activity">
    <reaction evidence="1">
        <text>ATP + H2O = ADP + phosphate + H(+)</text>
        <dbReference type="Rhea" id="RHEA:13065"/>
        <dbReference type="ChEBI" id="CHEBI:15377"/>
        <dbReference type="ChEBI" id="CHEBI:15378"/>
        <dbReference type="ChEBI" id="CHEBI:30616"/>
        <dbReference type="ChEBI" id="CHEBI:43474"/>
        <dbReference type="ChEBI" id="CHEBI:456216"/>
        <dbReference type="EC" id="5.6.2.3"/>
    </reaction>
</comment>
<dbReference type="GO" id="GO:0043139">
    <property type="term" value="F:5'-3' DNA helicase activity"/>
    <property type="evidence" value="ECO:0007669"/>
    <property type="project" value="UniProtKB-EC"/>
</dbReference>
<keyword evidence="1" id="KW-0347">Helicase</keyword>
<dbReference type="GO" id="GO:0000723">
    <property type="term" value="P:telomere maintenance"/>
    <property type="evidence" value="ECO:0007669"/>
    <property type="project" value="InterPro"/>
</dbReference>
<keyword evidence="1" id="KW-0378">Hydrolase</keyword>
<dbReference type="CDD" id="cd18809">
    <property type="entry name" value="SF1_C_RecD"/>
    <property type="match status" value="1"/>
</dbReference>
<dbReference type="SUPFAM" id="SSF52540">
    <property type="entry name" value="P-loop containing nucleoside triphosphate hydrolases"/>
    <property type="match status" value="1"/>
</dbReference>
<organism evidence="3">
    <name type="scientific">Glycine max</name>
    <name type="common">Soybean</name>
    <name type="synonym">Glycine hispida</name>
    <dbReference type="NCBI Taxonomy" id="3847"/>
    <lineage>
        <taxon>Eukaryota</taxon>
        <taxon>Viridiplantae</taxon>
        <taxon>Streptophyta</taxon>
        <taxon>Embryophyta</taxon>
        <taxon>Tracheophyta</taxon>
        <taxon>Spermatophyta</taxon>
        <taxon>Magnoliopsida</taxon>
        <taxon>eudicotyledons</taxon>
        <taxon>Gunneridae</taxon>
        <taxon>Pentapetalae</taxon>
        <taxon>rosids</taxon>
        <taxon>fabids</taxon>
        <taxon>Fabales</taxon>
        <taxon>Fabaceae</taxon>
        <taxon>Papilionoideae</taxon>
        <taxon>50 kb inversion clade</taxon>
        <taxon>NPAAA clade</taxon>
        <taxon>indigoferoid/millettioid clade</taxon>
        <taxon>Phaseoleae</taxon>
        <taxon>Glycine</taxon>
        <taxon>Glycine subgen. Soja</taxon>
    </lineage>
</organism>
<reference evidence="3" key="3">
    <citation type="submission" date="2018-07" db="EMBL/GenBank/DDBJ databases">
        <title>WGS assembly of Glycine max.</title>
        <authorList>
            <person name="Schmutz J."/>
            <person name="Cannon S."/>
            <person name="Schlueter J."/>
            <person name="Ma J."/>
            <person name="Mitros T."/>
            <person name="Nelson W."/>
            <person name="Hyten D."/>
            <person name="Song Q."/>
            <person name="Thelen J."/>
            <person name="Cheng J."/>
            <person name="Xu D."/>
            <person name="Hellsten U."/>
            <person name="May G."/>
            <person name="Yu Y."/>
            <person name="Sakurai T."/>
            <person name="Umezawa T."/>
            <person name="Bhattacharyya M."/>
            <person name="Sandhu D."/>
            <person name="Valliyodan B."/>
            <person name="Lindquist E."/>
            <person name="Peto M."/>
            <person name="Grant D."/>
            <person name="Shu S."/>
            <person name="Goodstein D."/>
            <person name="Barry K."/>
            <person name="Futrell-Griggs M."/>
            <person name="Abernathy B."/>
            <person name="Du J."/>
            <person name="Tian Z."/>
            <person name="Zhu L."/>
            <person name="Gill N."/>
            <person name="Joshi T."/>
            <person name="Libault M."/>
            <person name="Sethuraman A."/>
            <person name="Zhang X."/>
            <person name="Shinozaki K."/>
            <person name="Nguyen H."/>
            <person name="Wing R."/>
            <person name="Cregan P."/>
            <person name="Specht J."/>
            <person name="Grimwood J."/>
            <person name="Rokhsar D."/>
            <person name="Stacey G."/>
            <person name="Shoemaker R."/>
            <person name="Jackson S."/>
        </authorList>
    </citation>
    <scope>NUCLEOTIDE SEQUENCE</scope>
    <source>
        <tissue evidence="3">Callus</tissue>
    </source>
</reference>
<evidence type="ECO:0000313" key="3">
    <source>
        <dbReference type="EMBL" id="KRH15773.1"/>
    </source>
</evidence>
<sequence>MVASSGIAFLLLPGGRTAHSKFKIPVSIFEDSTCNIHQGSQLADLLNQTSLIIWDEAPMAHKFCFETLNQSLTDIIQQKNNSNQIFGGKVIVFGGDFRKILSVIPRGSHSDIINATINSSYLWSCYEVLRLTKNIRLKANLQSIDDQETATIAKWILDIGDGIIDHQNDGYATVEILDDLLITQYDNSIYVIVKSTFPDLCQHHNNPEFFKSRAILASTNETVEEANAYILSLIPVTKLAKHVIAAEIISGKNPGHNVYIPRMSMPPSQSPWPFKLLRRQFPFMLSYAMAINKSQGQSLSTVGLYFPKPVFSHGQLYVALSRVNSRKGLKILIHDKDQKSMTSTTNVVFKEAFKNL</sequence>
<gene>
    <name evidence="3" type="ORF">GLYMA_14G110100</name>
</gene>
<keyword evidence="5" id="KW-1185">Reference proteome</keyword>
<dbReference type="SMR" id="A0A0R0GBR8"/>
<keyword evidence="1" id="KW-0227">DNA damage</keyword>
<dbReference type="PANTHER" id="PTHR10492">
    <property type="match status" value="1"/>
</dbReference>
<dbReference type="GO" id="GO:0005524">
    <property type="term" value="F:ATP binding"/>
    <property type="evidence" value="ECO:0007669"/>
    <property type="project" value="UniProtKB-KW"/>
</dbReference>
<accession>A0A0R0GBR8</accession>
<dbReference type="GO" id="GO:0016787">
    <property type="term" value="F:hydrolase activity"/>
    <property type="evidence" value="ECO:0007669"/>
    <property type="project" value="UniProtKB-KW"/>
</dbReference>
<keyword evidence="1" id="KW-0067">ATP-binding</keyword>
<dbReference type="InParanoid" id="A0A0R0GBR8"/>
<dbReference type="Pfam" id="PF05970">
    <property type="entry name" value="PIF1"/>
    <property type="match status" value="1"/>
</dbReference>
<dbReference type="GO" id="GO:0006281">
    <property type="term" value="P:DNA repair"/>
    <property type="evidence" value="ECO:0007669"/>
    <property type="project" value="UniProtKB-KW"/>
</dbReference>
<dbReference type="EC" id="5.6.2.3" evidence="1"/>
<dbReference type="AlphaFoldDB" id="A0A0R0GBR8"/>
<comment type="similarity">
    <text evidence="1">Belongs to the helicase family.</text>
</comment>
<proteinExistence type="inferred from homology"/>
<evidence type="ECO:0000256" key="1">
    <source>
        <dbReference type="RuleBase" id="RU363044"/>
    </source>
</evidence>
<dbReference type="EnsemblPlants" id="KRH15773">
    <property type="protein sequence ID" value="KRH15773"/>
    <property type="gene ID" value="GLYMA_14G110100"/>
</dbReference>
<dbReference type="GO" id="GO:0006310">
    <property type="term" value="P:DNA recombination"/>
    <property type="evidence" value="ECO:0007669"/>
    <property type="project" value="UniProtKB-KW"/>
</dbReference>
<comment type="cofactor">
    <cofactor evidence="1">
        <name>Mg(2+)</name>
        <dbReference type="ChEBI" id="CHEBI:18420"/>
    </cofactor>
</comment>